<dbReference type="Gene3D" id="1.20.1070.10">
    <property type="entry name" value="Rhodopsin 7-helix transmembrane proteins"/>
    <property type="match status" value="1"/>
</dbReference>
<reference evidence="2" key="1">
    <citation type="submission" date="2021-01" db="UniProtKB">
        <authorList>
            <consortium name="EnsemblMetazoa"/>
        </authorList>
    </citation>
    <scope>IDENTIFICATION</scope>
</reference>
<accession>A0A7M5UWK2</accession>
<feature type="transmembrane region" description="Helical" evidence="1">
    <location>
        <begin position="39"/>
        <end position="64"/>
    </location>
</feature>
<organism evidence="2 3">
    <name type="scientific">Clytia hemisphaerica</name>
    <dbReference type="NCBI Taxonomy" id="252671"/>
    <lineage>
        <taxon>Eukaryota</taxon>
        <taxon>Metazoa</taxon>
        <taxon>Cnidaria</taxon>
        <taxon>Hydrozoa</taxon>
        <taxon>Hydroidolina</taxon>
        <taxon>Leptothecata</taxon>
        <taxon>Obeliida</taxon>
        <taxon>Clytiidae</taxon>
        <taxon>Clytia</taxon>
    </lineage>
</organism>
<sequence>MTTTSQNFTTDFLTSTNITANFCTERRQRFVGISQVGGVAGFSLIITFASIGIIVNICLNFLLYITNQLENRSFRLIFYATMVEILMNISSFCKLPQLVTIPENLPCAYLIAELILTSFSGYGTRYMTCVIAVDRYMRIKYLQNYQVIFSTFWYRVTLGSYLMSVFCICSFHLLSNLSNQPQWIPRVITPLNFIALIIFLTLYIKSYIKLKQHMEESRNLSTTNQDLVKITKFYLIFYLISNLLIMCTSFATSLTKSQNEKRLKQDTTLAFLLANRLNNILTGIVTSLSTLIINRATRAKLSTYTNNIRRRFQLNQVLPFV</sequence>
<feature type="transmembrane region" description="Helical" evidence="1">
    <location>
        <begin position="187"/>
        <end position="204"/>
    </location>
</feature>
<feature type="transmembrane region" description="Helical" evidence="1">
    <location>
        <begin position="76"/>
        <end position="97"/>
    </location>
</feature>
<protein>
    <recommendedName>
        <fullName evidence="4">G-protein coupled receptors family 1 profile domain-containing protein</fullName>
    </recommendedName>
</protein>
<evidence type="ECO:0000256" key="1">
    <source>
        <dbReference type="SAM" id="Phobius"/>
    </source>
</evidence>
<evidence type="ECO:0000313" key="3">
    <source>
        <dbReference type="Proteomes" id="UP000594262"/>
    </source>
</evidence>
<name>A0A7M5UWK2_9CNID</name>
<dbReference type="RefSeq" id="XP_066912032.1">
    <property type="nucleotide sequence ID" value="XM_067055931.1"/>
</dbReference>
<dbReference type="EnsemblMetazoa" id="CLYHEMT005322.1">
    <property type="protein sequence ID" value="CLYHEMP005322.1"/>
    <property type="gene ID" value="CLYHEMG005322"/>
</dbReference>
<dbReference type="AlphaFoldDB" id="A0A7M5UWK2"/>
<dbReference type="GeneID" id="136799239"/>
<dbReference type="SUPFAM" id="SSF81321">
    <property type="entry name" value="Family A G protein-coupled receptor-like"/>
    <property type="match status" value="1"/>
</dbReference>
<proteinExistence type="predicted"/>
<feature type="transmembrane region" description="Helical" evidence="1">
    <location>
        <begin position="109"/>
        <end position="133"/>
    </location>
</feature>
<dbReference type="Proteomes" id="UP000594262">
    <property type="component" value="Unplaced"/>
</dbReference>
<evidence type="ECO:0000313" key="2">
    <source>
        <dbReference type="EnsemblMetazoa" id="CLYHEMP005322.1"/>
    </source>
</evidence>
<evidence type="ECO:0008006" key="4">
    <source>
        <dbReference type="Google" id="ProtNLM"/>
    </source>
</evidence>
<feature type="transmembrane region" description="Helical" evidence="1">
    <location>
        <begin position="271"/>
        <end position="293"/>
    </location>
</feature>
<keyword evidence="1" id="KW-0472">Membrane</keyword>
<keyword evidence="3" id="KW-1185">Reference proteome</keyword>
<feature type="transmembrane region" description="Helical" evidence="1">
    <location>
        <begin position="153"/>
        <end position="175"/>
    </location>
</feature>
<feature type="transmembrane region" description="Helical" evidence="1">
    <location>
        <begin position="233"/>
        <end position="251"/>
    </location>
</feature>
<keyword evidence="1" id="KW-1133">Transmembrane helix</keyword>
<keyword evidence="1" id="KW-0812">Transmembrane</keyword>